<dbReference type="SMART" id="SM00490">
    <property type="entry name" value="HELICc"/>
    <property type="match status" value="1"/>
</dbReference>
<dbReference type="InterPro" id="IPR018973">
    <property type="entry name" value="MZB"/>
</dbReference>
<evidence type="ECO:0000259" key="5">
    <source>
        <dbReference type="PROSITE" id="PS51194"/>
    </source>
</evidence>
<dbReference type="SMART" id="SM00487">
    <property type="entry name" value="DEXDc"/>
    <property type="match status" value="1"/>
</dbReference>
<feature type="domain" description="Helicase ATP-binding" evidence="4">
    <location>
        <begin position="236"/>
        <end position="424"/>
    </location>
</feature>
<dbReference type="Proteomes" id="UP001140094">
    <property type="component" value="Unassembled WGS sequence"/>
</dbReference>
<reference evidence="6" key="1">
    <citation type="submission" date="2022-07" db="EMBL/GenBank/DDBJ databases">
        <title>Phylogenomic reconstructions and comparative analyses of Kickxellomycotina fungi.</title>
        <authorList>
            <person name="Reynolds N.K."/>
            <person name="Stajich J.E."/>
            <person name="Barry K."/>
            <person name="Grigoriev I.V."/>
            <person name="Crous P."/>
            <person name="Smith M.E."/>
        </authorList>
    </citation>
    <scope>NUCLEOTIDE SEQUENCE</scope>
    <source>
        <strain evidence="6">NRRL 1565</strain>
    </source>
</reference>
<keyword evidence="6" id="KW-0347">Helicase</keyword>
<evidence type="ECO:0000256" key="2">
    <source>
        <dbReference type="ARBA" id="ARBA00022840"/>
    </source>
</evidence>
<evidence type="ECO:0000313" key="6">
    <source>
        <dbReference type="EMBL" id="KAJ2799566.1"/>
    </source>
</evidence>
<organism evidence="6 7">
    <name type="scientific">Coemansia guatemalensis</name>
    <dbReference type="NCBI Taxonomy" id="2761395"/>
    <lineage>
        <taxon>Eukaryota</taxon>
        <taxon>Fungi</taxon>
        <taxon>Fungi incertae sedis</taxon>
        <taxon>Zoopagomycota</taxon>
        <taxon>Kickxellomycotina</taxon>
        <taxon>Kickxellomycetes</taxon>
        <taxon>Kickxellales</taxon>
        <taxon>Kickxellaceae</taxon>
        <taxon>Coemansia</taxon>
    </lineage>
</organism>
<dbReference type="PROSITE" id="PS51192">
    <property type="entry name" value="HELICASE_ATP_BIND_1"/>
    <property type="match status" value="1"/>
</dbReference>
<keyword evidence="6" id="KW-0378">Hydrolase</keyword>
<name>A0A9W8LRS4_9FUNG</name>
<feature type="region of interest" description="Disordered" evidence="3">
    <location>
        <begin position="149"/>
        <end position="169"/>
    </location>
</feature>
<dbReference type="PROSITE" id="PS51194">
    <property type="entry name" value="HELICASE_CTER"/>
    <property type="match status" value="1"/>
</dbReference>
<dbReference type="GO" id="GO:0006289">
    <property type="term" value="P:nucleotide-excision repair"/>
    <property type="evidence" value="ECO:0007669"/>
    <property type="project" value="TreeGrafter"/>
</dbReference>
<gene>
    <name evidence="6" type="primary">HRQ1</name>
    <name evidence="6" type="ORF">H4R20_004389</name>
</gene>
<dbReference type="InterPro" id="IPR011545">
    <property type="entry name" value="DEAD/DEAH_box_helicase_dom"/>
</dbReference>
<sequence>MEDHVARLRHIFKSFATVSVFLSLKSDQSETEFAPISKTIHQSSGYKLTEDDLGVFRGLVGVDILDLFWKLCEEEYQLFYTLRTKAIPTAVQKPANGAKRQRIYAEPVQMITTLVGIFNSSLDSLQKEHSTKINVDNALQQMARNNLPPVPQQSCHQQSDNTIEDSETRPSVEQFLEDLRSQPFYHQQIVDKATRHLEASPARHGNLTAAVDSSIWTAISEQRGITQLYTHQAKAIDYILQSHSVVISTSTASGKSAIYQIPILQQLLDDPEGSTVLLLFPTKALAQDQAAALQQLFLNIPQLRNKMVSTLDGDTPSQRTSSNGVSQSERQRIRSNASVILTNPDTLHCAMLPNTSGWLGFWKRLKMVVIDELHIYQGQFGQHVGHILSRLQRFCSPRFIACSATTSNPQEHMQKLTNCSNVCLVSEDGSPHGKRTMLLWDSLKNIRHNNELSEGSFGDIANIAVRLLARNMRTIVFCKYRQTCELVFREINDCLREHSQLRGLQSQVMSYRGGYTATERRQIEQQLFSGALRMVVATSALELGIDVGSLDAVIMVGVPLSSASLWQQAGRAGRQQQCALAMVVATAASPFDRQALANPGELFARTFAPAAIATEPSIAAAHLHCAAFEMPISASCNAFVQQLGIDGTAALGEDARGLLWDAPRNQWCCALELKPWPPLKTPIRAVQQTEWTVVLATSSASPMLLLEELDSWHALFTLYEGGIFLHRGQTYSIDLVDPDLRAAVVSHTDVTWFTRPRDRQDAVPAAVDKSAQLSEQLALNYGQVDVTATVFGYRRVDARSKRVLEVVEHKSPSLTTSTKGIWMDIPLCIARNISAAGHDIEATIHAAQHAFLIALAAIASTCVAATDLGTECKSPMAQRSKIPRLIIYEKSACSSGPTLRALPRAQSILSSTLTRIEECLCDEGCTSCVFLTTCSEQNQCADKRGALLLLQQLCALIVD</sequence>
<evidence type="ECO:0000256" key="3">
    <source>
        <dbReference type="SAM" id="MobiDB-lite"/>
    </source>
</evidence>
<dbReference type="GO" id="GO:0003676">
    <property type="term" value="F:nucleic acid binding"/>
    <property type="evidence" value="ECO:0007669"/>
    <property type="project" value="InterPro"/>
</dbReference>
<dbReference type="Gene3D" id="3.40.50.300">
    <property type="entry name" value="P-loop containing nucleotide triphosphate hydrolases"/>
    <property type="match status" value="2"/>
</dbReference>
<feature type="region of interest" description="Disordered" evidence="3">
    <location>
        <begin position="309"/>
        <end position="331"/>
    </location>
</feature>
<evidence type="ECO:0000259" key="4">
    <source>
        <dbReference type="PROSITE" id="PS51192"/>
    </source>
</evidence>
<dbReference type="Pfam" id="PF00270">
    <property type="entry name" value="DEAD"/>
    <property type="match status" value="1"/>
</dbReference>
<keyword evidence="7" id="KW-1185">Reference proteome</keyword>
<dbReference type="AlphaFoldDB" id="A0A9W8LRS4"/>
<dbReference type="InterPro" id="IPR014001">
    <property type="entry name" value="Helicase_ATP-bd"/>
</dbReference>
<protein>
    <submittedName>
        <fullName evidence="6">ATP-dependent 3'-5' DNA helicase</fullName>
    </submittedName>
</protein>
<dbReference type="GO" id="GO:0005634">
    <property type="term" value="C:nucleus"/>
    <property type="evidence" value="ECO:0007669"/>
    <property type="project" value="TreeGrafter"/>
</dbReference>
<dbReference type="GO" id="GO:0005524">
    <property type="term" value="F:ATP binding"/>
    <property type="evidence" value="ECO:0007669"/>
    <property type="project" value="UniProtKB-KW"/>
</dbReference>
<dbReference type="Pfam" id="PF09369">
    <property type="entry name" value="MZB"/>
    <property type="match status" value="1"/>
</dbReference>
<keyword evidence="1" id="KW-0547">Nucleotide-binding</keyword>
<dbReference type="InterPro" id="IPR001650">
    <property type="entry name" value="Helicase_C-like"/>
</dbReference>
<dbReference type="SUPFAM" id="SSF52540">
    <property type="entry name" value="P-loop containing nucleoside triphosphate hydrolases"/>
    <property type="match status" value="1"/>
</dbReference>
<dbReference type="InterPro" id="IPR027417">
    <property type="entry name" value="P-loop_NTPase"/>
</dbReference>
<keyword evidence="2" id="KW-0067">ATP-binding</keyword>
<dbReference type="OrthoDB" id="18781at2759"/>
<dbReference type="GO" id="GO:0043138">
    <property type="term" value="F:3'-5' DNA helicase activity"/>
    <property type="evidence" value="ECO:0007669"/>
    <property type="project" value="TreeGrafter"/>
</dbReference>
<comment type="caution">
    <text evidence="6">The sequence shown here is derived from an EMBL/GenBank/DDBJ whole genome shotgun (WGS) entry which is preliminary data.</text>
</comment>
<evidence type="ECO:0000313" key="7">
    <source>
        <dbReference type="Proteomes" id="UP001140094"/>
    </source>
</evidence>
<dbReference type="EMBL" id="JANBUO010001155">
    <property type="protein sequence ID" value="KAJ2799566.1"/>
    <property type="molecule type" value="Genomic_DNA"/>
</dbReference>
<dbReference type="PANTHER" id="PTHR47957">
    <property type="entry name" value="ATP-DEPENDENT HELICASE HRQ1"/>
    <property type="match status" value="1"/>
</dbReference>
<dbReference type="GO" id="GO:0036297">
    <property type="term" value="P:interstrand cross-link repair"/>
    <property type="evidence" value="ECO:0007669"/>
    <property type="project" value="TreeGrafter"/>
</dbReference>
<feature type="compositionally biased region" description="Polar residues" evidence="3">
    <location>
        <begin position="152"/>
        <end position="161"/>
    </location>
</feature>
<feature type="domain" description="Helicase C-terminal" evidence="5">
    <location>
        <begin position="459"/>
        <end position="618"/>
    </location>
</feature>
<accession>A0A9W8LRS4</accession>
<proteinExistence type="predicted"/>
<dbReference type="CDD" id="cd18797">
    <property type="entry name" value="SF2_C_Hrq"/>
    <property type="match status" value="1"/>
</dbReference>
<evidence type="ECO:0000256" key="1">
    <source>
        <dbReference type="ARBA" id="ARBA00022741"/>
    </source>
</evidence>
<dbReference type="Pfam" id="PF00271">
    <property type="entry name" value="Helicase_C"/>
    <property type="match status" value="1"/>
</dbReference>
<dbReference type="PANTHER" id="PTHR47957:SF3">
    <property type="entry name" value="ATP-DEPENDENT HELICASE HRQ1"/>
    <property type="match status" value="1"/>
</dbReference>
<feature type="compositionally biased region" description="Polar residues" evidence="3">
    <location>
        <begin position="315"/>
        <end position="331"/>
    </location>
</feature>